<dbReference type="InterPro" id="IPR005135">
    <property type="entry name" value="Endo/exonuclease/phosphatase"/>
</dbReference>
<gene>
    <name evidence="4" type="ORF">PAPOLLO_LOCUS21993</name>
</gene>
<proteinExistence type="predicted"/>
<sequence>MATTTSKDHTSETTPSLLPAYVEEITNIDTFVTTIQKLSDCITKAVSDGKSVTAAKKRLINLAAEEIRRCGHKLTSISTVLAPAPQSNMNSDLKADIVACVRSEMAKLKGQITTQLQQQARPASYAQAAATSSGPGSLPSVTTMPQARGTSNNKPAIVVTPKVTPKSRQEAIEAFKKSISYRTANYAPARVQAVSNHKLRVEFDTTEQRNDTLQKLKSSEHVSVEPAKGLRPMIILKGGYQIALLSEPYVGSGNEVRPTQGLNIHQFGGKGRVKACILTKPGCGQVIGISQYSNSNLCVIQFTSGGHKILIASAYIEPNSDENNTLEHIDNFLKISRCPNTIIGGDFNGWHHLWGSKTNNPRGCAVVELAHANDLFVCNVGTSPTFETVTHGSDRTSIIDLTLAHGHIFDRVVGWKVNLNACPSSQHNAVEYEIATENSSLNSSSITNSTFKYNSNKANWGIFKDALHTLMTNTDILERDIGSLNTAGLEKLIDDICGIIHKACEESMPTKKGRSLTKHRPLWWTEKLTDLKKEVIQLHHRLNRMRRRNLPLDQLAEELNNKKGNICGGTEGGDTAPKRPPATIKIGDNYTSSETETAQALLDHFYGDDTPDNDTHQHQFLRSRIGNEPDGVDEPPFAVEEVLEHLKWMNPKKAPGIDGLTSDICLQFTINYPELITGIMNRCLELHHFPQQWKRAEVKIIPKPSKTDYSELSSFRPIGLLPVFGKLLEKLYIKRLIYYATKAGLLNGRQFGFKEQTSTITAIDTALSIVKAAKKNGKQVLGVSLDIRSAFDNAWWPALFERLRAIRCPKHIFHLIESYTTNRTVTLEYAGARVTKNNTKGCIQGSACGPILWNVILDELLEAELPSGCHLQAFADDVLLIVSAKDVNTLQTNTNRALEIILEWGQSVKLTFGPTKTQAIAFTRKAEEAHLIMGRHTLAFQRSIKFLGMIIDRKLLFADHVKYVVGKAMRIFNKLCIYTRPTWGAHPDNVQTIYRQVIEPTITYAAGIWGQAAKKRYVRKLLESAQRGFAIKAIRAFRTVSTVAAVALAQFVPLDLRVLEVHEVETVRLKGATNLIPRDIQYERPTPVHELLHPSKRISIECADLNSENLEQETAPIRIYTDGSKLENGGVGAAFVCFEGSKVIYKKRLKLHTSCSVFQAELLAIKEACEWTLDRRLKQGDERHQRGTRMHMGCKEVIQILSDSQAALRALQKRSNTHPIVAKTHDTIYTAAQVDLNFIFSWVKGHAGDAGNEIADETAKGAATQHKTPDYAKFPMSFVKRTMREKTWRTWQTRYESAEQGARTKELLPKLTDICALWKATKVSFQLTQALTGHGYHKEYLHRFKIAADPFCPCDNTTTQTLTHLLRECPRFEYNRLRHEMLCSNLRISSYCVTELSNKQSAIESFVTFINYIIDKLKGFNKL</sequence>
<name>A0A8S3XTT3_PARAO</name>
<dbReference type="Pfam" id="PF14529">
    <property type="entry name" value="Exo_endo_phos_2"/>
    <property type="match status" value="1"/>
</dbReference>
<dbReference type="Pfam" id="PF00078">
    <property type="entry name" value="RVT_1"/>
    <property type="match status" value="1"/>
</dbReference>
<dbReference type="OrthoDB" id="411871at2759"/>
<dbReference type="InterPro" id="IPR000477">
    <property type="entry name" value="RT_dom"/>
</dbReference>
<organism evidence="4 5">
    <name type="scientific">Parnassius apollo</name>
    <name type="common">Apollo butterfly</name>
    <name type="synonym">Papilio apollo</name>
    <dbReference type="NCBI Taxonomy" id="110799"/>
    <lineage>
        <taxon>Eukaryota</taxon>
        <taxon>Metazoa</taxon>
        <taxon>Ecdysozoa</taxon>
        <taxon>Arthropoda</taxon>
        <taxon>Hexapoda</taxon>
        <taxon>Insecta</taxon>
        <taxon>Pterygota</taxon>
        <taxon>Neoptera</taxon>
        <taxon>Endopterygota</taxon>
        <taxon>Lepidoptera</taxon>
        <taxon>Glossata</taxon>
        <taxon>Ditrysia</taxon>
        <taxon>Papilionoidea</taxon>
        <taxon>Papilionidae</taxon>
        <taxon>Parnassiinae</taxon>
        <taxon>Parnassini</taxon>
        <taxon>Parnassius</taxon>
        <taxon>Parnassius</taxon>
    </lineage>
</organism>
<dbReference type="CDD" id="cd01650">
    <property type="entry name" value="RT_nLTR_like"/>
    <property type="match status" value="1"/>
</dbReference>
<dbReference type="CDD" id="cd09276">
    <property type="entry name" value="Rnase_HI_RT_non_LTR"/>
    <property type="match status" value="1"/>
</dbReference>
<dbReference type="GO" id="GO:0004523">
    <property type="term" value="F:RNA-DNA hybrid ribonuclease activity"/>
    <property type="evidence" value="ECO:0007669"/>
    <property type="project" value="InterPro"/>
</dbReference>
<dbReference type="PROSITE" id="PS50878">
    <property type="entry name" value="RT_POL"/>
    <property type="match status" value="1"/>
</dbReference>
<dbReference type="PROSITE" id="PS50879">
    <property type="entry name" value="RNASE_H_1"/>
    <property type="match status" value="1"/>
</dbReference>
<evidence type="ECO:0000256" key="1">
    <source>
        <dbReference type="SAM" id="MobiDB-lite"/>
    </source>
</evidence>
<dbReference type="GO" id="GO:0003676">
    <property type="term" value="F:nucleic acid binding"/>
    <property type="evidence" value="ECO:0007669"/>
    <property type="project" value="InterPro"/>
</dbReference>
<feature type="domain" description="Reverse transcriptase" evidence="2">
    <location>
        <begin position="682"/>
        <end position="951"/>
    </location>
</feature>
<dbReference type="Pfam" id="PF00075">
    <property type="entry name" value="RNase_H"/>
    <property type="match status" value="1"/>
</dbReference>
<evidence type="ECO:0000259" key="2">
    <source>
        <dbReference type="PROSITE" id="PS50878"/>
    </source>
</evidence>
<dbReference type="Proteomes" id="UP000691718">
    <property type="component" value="Unassembled WGS sequence"/>
</dbReference>
<evidence type="ECO:0000259" key="3">
    <source>
        <dbReference type="PROSITE" id="PS50879"/>
    </source>
</evidence>
<feature type="domain" description="RNase H type-1" evidence="3">
    <location>
        <begin position="1113"/>
        <end position="1264"/>
    </location>
</feature>
<evidence type="ECO:0000313" key="5">
    <source>
        <dbReference type="Proteomes" id="UP000691718"/>
    </source>
</evidence>
<comment type="caution">
    <text evidence="4">The sequence shown here is derived from an EMBL/GenBank/DDBJ whole genome shotgun (WGS) entry which is preliminary data.</text>
</comment>
<dbReference type="PANTHER" id="PTHR33481">
    <property type="entry name" value="REVERSE TRANSCRIPTASE"/>
    <property type="match status" value="1"/>
</dbReference>
<dbReference type="EMBL" id="CAJQZP010001352">
    <property type="protein sequence ID" value="CAG5040903.1"/>
    <property type="molecule type" value="Genomic_DNA"/>
</dbReference>
<feature type="compositionally biased region" description="Polar residues" evidence="1">
    <location>
        <begin position="131"/>
        <end position="153"/>
    </location>
</feature>
<dbReference type="PANTHER" id="PTHR33481:SF1">
    <property type="entry name" value="ENDONUCLEASE_EXONUCLEASE_PHOSPHATASE DOMAIN-CONTAINING PROTEIN-RELATED"/>
    <property type="match status" value="1"/>
</dbReference>
<accession>A0A8S3XTT3</accession>
<protein>
    <submittedName>
        <fullName evidence="4">(apollo) hypothetical protein</fullName>
    </submittedName>
</protein>
<feature type="region of interest" description="Disordered" evidence="1">
    <location>
        <begin position="125"/>
        <end position="153"/>
    </location>
</feature>
<evidence type="ECO:0000313" key="4">
    <source>
        <dbReference type="EMBL" id="CAG5040903.1"/>
    </source>
</evidence>
<dbReference type="InterPro" id="IPR002156">
    <property type="entry name" value="RNaseH_domain"/>
</dbReference>
<reference evidence="4" key="1">
    <citation type="submission" date="2021-04" db="EMBL/GenBank/DDBJ databases">
        <authorList>
            <person name="Tunstrom K."/>
        </authorList>
    </citation>
    <scope>NUCLEOTIDE SEQUENCE</scope>
</reference>
<keyword evidence="5" id="KW-1185">Reference proteome</keyword>